<proteinExistence type="predicted"/>
<reference evidence="2" key="1">
    <citation type="submission" date="2013-03" db="EMBL/GenBank/DDBJ databases">
        <title>Genome sequence of Chthonomonas calidirosea, the first sequenced genome from the Armatimonadetes phylum (formally candidate division OP10).</title>
        <authorList>
            <person name="Lee K.C.Y."/>
            <person name="Morgan X.C."/>
            <person name="Dunfield P.F."/>
            <person name="Tamas I."/>
            <person name="Houghton K.M."/>
            <person name="Vyssotski M."/>
            <person name="Ryan J.L.J."/>
            <person name="Lagutin K."/>
            <person name="McDonald I.R."/>
            <person name="Stott M.B."/>
        </authorList>
    </citation>
    <scope>NUCLEOTIDE SEQUENCE [LARGE SCALE GENOMIC DNA]</scope>
    <source>
        <strain evidence="2">DSM 23976 / ICMP 18418 / T49</strain>
    </source>
</reference>
<dbReference type="OrthoDB" id="9768507at2"/>
<sequence>MSSNRFVTATRPVTYPLLSEGAVAFNGSTISVDHSSYMAQHDLVYHMMPTLSALAMPLGDGDLGAMVWCPEKLTVQLQKADLWDDPLPFLEPSTPLEPGEPIATNAESWRMLSAGQLAIDCTPSLFAEPVRYEQRLSPYSATLHITSDSPAGSCQVTAFVAANTGVLVLRYQDQSLRNVQRRIEVSLWRQAHLFALGETIGILQALADRRYALMARVQGREVKAGMRDSHHVYLEIAPSRSCDFTLYVAVATVPRNGDPVSAARAQLQSAMAKGYDTLLREHRQHWAAFWQKSFLRLDGGEYDPFAAYLENLWYLNLYYLAACARSADAPLPNGALWLSQQDKRPHPALYSGTALRTLLAPLPVANHPEIGVPIVETYHRLLPTMAAKTSRDMGLGGAYFPERFNRLGQSFDASCTTHNNGLYTALLLWQLWRHAPDPFLLKERVYPLLRACTQFTLEQREAMRSNNPLSDAQEDFRERAALSRALRALLWMSTTLDIGEEETRAQWRRALQELGGDMPFDPLQDLLPFSCQNAEQLSLQLRQWLQERHQTPQGWLAPEMHVPQLDYSAQLLLIIQSLLLREESLPSLALTRSDINPIAWEEGFGGEVPTAIHLFPSLPSHWSAAFTLAAPGGFRVSAEVLEGKVRYIAVRSLVGGLCRLVNPWGAGATVRILDGRQTLAEVSGPILAFETVAGGTYLIERSDFPLSRAVRIRFHGRRNEACKTVGRLLLGLPALPTS</sequence>
<name>S0EUQ5_CHTCT</name>
<dbReference type="KEGG" id="ccz:CCALI_01611"/>
<dbReference type="InParanoid" id="S0EUQ5"/>
<dbReference type="Gene3D" id="2.70.98.50">
    <property type="entry name" value="putative glycoside hydrolase family protein from bacillus halodurans"/>
    <property type="match status" value="1"/>
</dbReference>
<dbReference type="RefSeq" id="WP_016482960.1">
    <property type="nucleotide sequence ID" value="NC_021487.1"/>
</dbReference>
<keyword evidence="1" id="KW-0378">Hydrolase</keyword>
<dbReference type="InterPro" id="IPR013780">
    <property type="entry name" value="Glyco_hydro_b"/>
</dbReference>
<dbReference type="InterPro" id="IPR008928">
    <property type="entry name" value="6-hairpin_glycosidase_sf"/>
</dbReference>
<keyword evidence="2" id="KW-1185">Reference proteome</keyword>
<organism evidence="1 2">
    <name type="scientific">Chthonomonas calidirosea (strain DSM 23976 / ICMP 18418 / T49)</name>
    <dbReference type="NCBI Taxonomy" id="1303518"/>
    <lineage>
        <taxon>Bacteria</taxon>
        <taxon>Bacillati</taxon>
        <taxon>Armatimonadota</taxon>
        <taxon>Chthonomonadia</taxon>
        <taxon>Chthonomonadales</taxon>
        <taxon>Chthonomonadaceae</taxon>
        <taxon>Chthonomonas</taxon>
    </lineage>
</organism>
<gene>
    <name evidence="1" type="ORF">CCALI_01611</name>
</gene>
<dbReference type="InterPro" id="IPR012341">
    <property type="entry name" value="6hp_glycosidase-like_sf"/>
</dbReference>
<dbReference type="eggNOG" id="COG1554">
    <property type="taxonomic scope" value="Bacteria"/>
</dbReference>
<dbReference type="PATRIC" id="fig|1303518.3.peg.1656"/>
<dbReference type="HOGENOM" id="CLU_014621_0_0_0"/>
<evidence type="ECO:0000313" key="2">
    <source>
        <dbReference type="Proteomes" id="UP000014227"/>
    </source>
</evidence>
<dbReference type="Proteomes" id="UP000014227">
    <property type="component" value="Chromosome I"/>
</dbReference>
<dbReference type="Gene3D" id="2.60.40.1180">
    <property type="entry name" value="Golgi alpha-mannosidase II"/>
    <property type="match status" value="1"/>
</dbReference>
<evidence type="ECO:0000313" key="1">
    <source>
        <dbReference type="EMBL" id="CCW35427.1"/>
    </source>
</evidence>
<dbReference type="PANTHER" id="PTHR11051">
    <property type="entry name" value="GLYCOSYL HYDROLASE-RELATED"/>
    <property type="match status" value="1"/>
</dbReference>
<dbReference type="STRING" id="454171.CP488_02484"/>
<dbReference type="AlphaFoldDB" id="S0EUQ5"/>
<protein>
    <submittedName>
        <fullName evidence="1">Putative glycosyl hydrolase</fullName>
    </submittedName>
</protein>
<dbReference type="PANTHER" id="PTHR11051:SF8">
    <property type="entry name" value="PROTEIN-GLUCOSYLGALACTOSYLHYDROXYLYSINE GLUCOSIDASE"/>
    <property type="match status" value="1"/>
</dbReference>
<dbReference type="EMBL" id="HF951689">
    <property type="protein sequence ID" value="CCW35427.1"/>
    <property type="molecule type" value="Genomic_DNA"/>
</dbReference>
<dbReference type="GO" id="GO:0005993">
    <property type="term" value="P:trehalose catabolic process"/>
    <property type="evidence" value="ECO:0007669"/>
    <property type="project" value="TreeGrafter"/>
</dbReference>
<dbReference type="GO" id="GO:0004555">
    <property type="term" value="F:alpha,alpha-trehalase activity"/>
    <property type="evidence" value="ECO:0007669"/>
    <property type="project" value="TreeGrafter"/>
</dbReference>
<dbReference type="SUPFAM" id="SSF48208">
    <property type="entry name" value="Six-hairpin glycosidases"/>
    <property type="match status" value="1"/>
</dbReference>
<accession>S0EUQ5</accession>
<dbReference type="Gene3D" id="1.50.10.10">
    <property type="match status" value="1"/>
</dbReference>